<reference evidence="9 10" key="1">
    <citation type="journal article" date="2014" name="Curr. Biol.">
        <title>The genome of the clonal raider ant Cerapachys biroi.</title>
        <authorList>
            <person name="Oxley P.R."/>
            <person name="Ji L."/>
            <person name="Fetter-Pruneda I."/>
            <person name="McKenzie S.K."/>
            <person name="Li C."/>
            <person name="Hu H."/>
            <person name="Zhang G."/>
            <person name="Kronauer D.J."/>
        </authorList>
    </citation>
    <scope>NUCLEOTIDE SEQUENCE [LARGE SCALE GENOMIC DNA]</scope>
</reference>
<dbReference type="OMA" id="HITIIWE"/>
<feature type="binding site" evidence="6">
    <location>
        <position position="73"/>
    </location>
    <ligand>
        <name>Zn(2+)</name>
        <dbReference type="ChEBI" id="CHEBI:29105"/>
        <note>catalytic</note>
    </ligand>
</feature>
<evidence type="ECO:0000313" key="10">
    <source>
        <dbReference type="Proteomes" id="UP000053097"/>
    </source>
</evidence>
<feature type="binding site" evidence="6">
    <location>
        <position position="77"/>
    </location>
    <ligand>
        <name>Zn(2+)</name>
        <dbReference type="ChEBI" id="CHEBI:29105"/>
        <note>catalytic</note>
    </ligand>
</feature>
<feature type="binding site" evidence="6">
    <location>
        <position position="83"/>
    </location>
    <ligand>
        <name>Zn(2+)</name>
        <dbReference type="ChEBI" id="CHEBI:29105"/>
        <note>catalytic</note>
    </ligand>
</feature>
<evidence type="ECO:0000259" key="8">
    <source>
        <dbReference type="PROSITE" id="PS51864"/>
    </source>
</evidence>
<keyword evidence="10" id="KW-1185">Reference proteome</keyword>
<comment type="caution">
    <text evidence="6">Lacks conserved residue(s) required for the propagation of feature annotation.</text>
</comment>
<evidence type="ECO:0000256" key="2">
    <source>
        <dbReference type="ARBA" id="ARBA00022723"/>
    </source>
</evidence>
<dbReference type="GO" id="GO:0008270">
    <property type="term" value="F:zinc ion binding"/>
    <property type="evidence" value="ECO:0007669"/>
    <property type="project" value="UniProtKB-UniRule"/>
</dbReference>
<sequence>MLENAMDIIMSKTCVKFERIYPDETGELPPEGWVNITGNQNGCFSDLGRSPFAPSVLNLNVKKCFRIIGHAIHEILHTLGVYHEHMRPDRDDHITIIWENIRPGDAFNFRILNESIVTDYGLPYDYDSIMHYSMTAFSKDRTIPTIIPMVII</sequence>
<dbReference type="InterPro" id="IPR024079">
    <property type="entry name" value="MetalloPept_cat_dom_sf"/>
</dbReference>
<dbReference type="Proteomes" id="UP000053097">
    <property type="component" value="Unassembled WGS sequence"/>
</dbReference>
<proteinExistence type="predicted"/>
<keyword evidence="1 6" id="KW-0645">Protease</keyword>
<dbReference type="EC" id="3.4.24.-" evidence="7"/>
<dbReference type="AlphaFoldDB" id="A0A026WGE3"/>
<dbReference type="Pfam" id="PF01400">
    <property type="entry name" value="Astacin"/>
    <property type="match status" value="1"/>
</dbReference>
<dbReference type="PRINTS" id="PR00480">
    <property type="entry name" value="ASTACIN"/>
</dbReference>
<dbReference type="SMART" id="SM00235">
    <property type="entry name" value="ZnMc"/>
    <property type="match status" value="1"/>
</dbReference>
<dbReference type="Gene3D" id="3.40.390.10">
    <property type="entry name" value="Collagenase (Catalytic Domain)"/>
    <property type="match status" value="1"/>
</dbReference>
<evidence type="ECO:0000256" key="1">
    <source>
        <dbReference type="ARBA" id="ARBA00022670"/>
    </source>
</evidence>
<dbReference type="InterPro" id="IPR001506">
    <property type="entry name" value="Peptidase_M12A"/>
</dbReference>
<protein>
    <recommendedName>
        <fullName evidence="7">Metalloendopeptidase</fullName>
        <ecNumber evidence="7">3.4.24.-</ecNumber>
    </recommendedName>
</protein>
<keyword evidence="4 6" id="KW-0862">Zinc</keyword>
<dbReference type="PROSITE" id="PS51864">
    <property type="entry name" value="ASTACIN"/>
    <property type="match status" value="1"/>
</dbReference>
<dbReference type="GO" id="GO:0004222">
    <property type="term" value="F:metalloendopeptidase activity"/>
    <property type="evidence" value="ECO:0007669"/>
    <property type="project" value="UniProtKB-UniRule"/>
</dbReference>
<evidence type="ECO:0000256" key="7">
    <source>
        <dbReference type="RuleBase" id="RU361183"/>
    </source>
</evidence>
<dbReference type="OrthoDB" id="7544260at2759"/>
<dbReference type="PANTHER" id="PTHR10127:SF780">
    <property type="entry name" value="METALLOENDOPEPTIDASE"/>
    <property type="match status" value="1"/>
</dbReference>
<feature type="domain" description="Peptidase M12A" evidence="8">
    <location>
        <begin position="1"/>
        <end position="152"/>
    </location>
</feature>
<evidence type="ECO:0000256" key="4">
    <source>
        <dbReference type="ARBA" id="ARBA00022833"/>
    </source>
</evidence>
<evidence type="ECO:0000313" key="9">
    <source>
        <dbReference type="EMBL" id="EZA54124.1"/>
    </source>
</evidence>
<accession>A0A026WGE3</accession>
<name>A0A026WGE3_OOCBI</name>
<dbReference type="SUPFAM" id="SSF55486">
    <property type="entry name" value="Metalloproteases ('zincins'), catalytic domain"/>
    <property type="match status" value="1"/>
</dbReference>
<dbReference type="EMBL" id="KK107260">
    <property type="protein sequence ID" value="EZA54124.1"/>
    <property type="molecule type" value="Genomic_DNA"/>
</dbReference>
<keyword evidence="2 6" id="KW-0479">Metal-binding</keyword>
<dbReference type="InterPro" id="IPR006026">
    <property type="entry name" value="Peptidase_Metallo"/>
</dbReference>
<keyword evidence="3 6" id="KW-0378">Hydrolase</keyword>
<organism evidence="9 10">
    <name type="scientific">Ooceraea biroi</name>
    <name type="common">Clonal raider ant</name>
    <name type="synonym">Cerapachys biroi</name>
    <dbReference type="NCBI Taxonomy" id="2015173"/>
    <lineage>
        <taxon>Eukaryota</taxon>
        <taxon>Metazoa</taxon>
        <taxon>Ecdysozoa</taxon>
        <taxon>Arthropoda</taxon>
        <taxon>Hexapoda</taxon>
        <taxon>Insecta</taxon>
        <taxon>Pterygota</taxon>
        <taxon>Neoptera</taxon>
        <taxon>Endopterygota</taxon>
        <taxon>Hymenoptera</taxon>
        <taxon>Apocrita</taxon>
        <taxon>Aculeata</taxon>
        <taxon>Formicoidea</taxon>
        <taxon>Formicidae</taxon>
        <taxon>Dorylinae</taxon>
        <taxon>Ooceraea</taxon>
    </lineage>
</organism>
<gene>
    <name evidence="9" type="ORF">X777_05974</name>
</gene>
<feature type="active site" evidence="6">
    <location>
        <position position="74"/>
    </location>
</feature>
<comment type="cofactor">
    <cofactor evidence="6 7">
        <name>Zn(2+)</name>
        <dbReference type="ChEBI" id="CHEBI:29105"/>
    </cofactor>
    <text evidence="6 7">Binds 1 zinc ion per subunit.</text>
</comment>
<dbReference type="PANTHER" id="PTHR10127">
    <property type="entry name" value="DISCOIDIN, CUB, EGF, LAMININ , AND ZINC METALLOPROTEASE DOMAIN CONTAINING"/>
    <property type="match status" value="1"/>
</dbReference>
<dbReference type="GO" id="GO:0006508">
    <property type="term" value="P:proteolysis"/>
    <property type="evidence" value="ECO:0007669"/>
    <property type="project" value="UniProtKB-KW"/>
</dbReference>
<evidence type="ECO:0000256" key="5">
    <source>
        <dbReference type="ARBA" id="ARBA00023049"/>
    </source>
</evidence>
<evidence type="ECO:0000256" key="3">
    <source>
        <dbReference type="ARBA" id="ARBA00022801"/>
    </source>
</evidence>
<keyword evidence="5 6" id="KW-0482">Metalloprotease</keyword>
<evidence type="ECO:0000256" key="6">
    <source>
        <dbReference type="PROSITE-ProRule" id="PRU01211"/>
    </source>
</evidence>